<keyword evidence="4" id="KW-1185">Reference proteome</keyword>
<dbReference type="RefSeq" id="WP_343875073.1">
    <property type="nucleotide sequence ID" value="NZ_BAAAIX010000028.1"/>
</dbReference>
<dbReference type="Pfam" id="PF06662">
    <property type="entry name" value="C5-epim_C"/>
    <property type="match status" value="1"/>
</dbReference>
<evidence type="ECO:0000313" key="4">
    <source>
        <dbReference type="Proteomes" id="UP001597326"/>
    </source>
</evidence>
<feature type="domain" description="D-glucuronyl C5-epimerase C-terminal" evidence="2">
    <location>
        <begin position="130"/>
        <end position="305"/>
    </location>
</feature>
<evidence type="ECO:0000313" key="3">
    <source>
        <dbReference type="EMBL" id="MFD1888923.1"/>
    </source>
</evidence>
<protein>
    <submittedName>
        <fullName evidence="3">D-glucuronyl C5-epimerase family protein</fullName>
    </submittedName>
</protein>
<comment type="caution">
    <text evidence="3">The sequence shown here is derived from an EMBL/GenBank/DDBJ whole genome shotgun (WGS) entry which is preliminary data.</text>
</comment>
<dbReference type="PROSITE" id="PS51318">
    <property type="entry name" value="TAT"/>
    <property type="match status" value="1"/>
</dbReference>
<dbReference type="InterPro" id="IPR006311">
    <property type="entry name" value="TAT_signal"/>
</dbReference>
<evidence type="ECO:0000259" key="2">
    <source>
        <dbReference type="Pfam" id="PF06662"/>
    </source>
</evidence>
<organism evidence="3 4">
    <name type="scientific">Luteococcus peritonei</name>
    <dbReference type="NCBI Taxonomy" id="88874"/>
    <lineage>
        <taxon>Bacteria</taxon>
        <taxon>Bacillati</taxon>
        <taxon>Actinomycetota</taxon>
        <taxon>Actinomycetes</taxon>
        <taxon>Propionibacteriales</taxon>
        <taxon>Propionibacteriaceae</taxon>
        <taxon>Luteococcus</taxon>
    </lineage>
</organism>
<sequence>MNENVLSRRSLLTASSLGLLGAGLAPTADASTRWRMMSETVVSPPRPAWAVIPPSYRGLMGTSGPDGIPLLPLKDGRKVIHPTQLGNFLNSHLESYQLDKDRGHLAYVGQVTEALMKRSARRQGARFLAYEFDWHSRHGVLADPWYSAFGQAKFPRICYWMWEFTGQRKWQQYMQEVLQAFWMPPVRSRPAEPWIAGTDVNNCLWLEEYPEPGGVPSGVFNGHFYALSELAYFTQLSGDARTKDLVQGAAATLDFYRNYCRVPGSASNYHAFSRSQVTSYHNVNASVYTQLYNHTGAERIAKVVDQMVNDWPITGGAASLQVNPTPVQVMKLGATAPGTPRLWTPPAGTVLRSSTRARWLGFPGVWSHMNNGPYTGWFVRETAGRAFRLGTATDRVDFTRSRAVVFDAGRQIQGFRMDTGGRRVLARTQTLSRSSMAHSRSRALIAGQHHILIEDGGFAGLWIPENQGVHYR</sequence>
<reference evidence="4" key="1">
    <citation type="journal article" date="2019" name="Int. J. Syst. Evol. Microbiol.">
        <title>The Global Catalogue of Microorganisms (GCM) 10K type strain sequencing project: providing services to taxonomists for standard genome sequencing and annotation.</title>
        <authorList>
            <consortium name="The Broad Institute Genomics Platform"/>
            <consortium name="The Broad Institute Genome Sequencing Center for Infectious Disease"/>
            <person name="Wu L."/>
            <person name="Ma J."/>
        </authorList>
    </citation>
    <scope>NUCLEOTIDE SEQUENCE [LARGE SCALE GENOMIC DNA]</scope>
    <source>
        <strain evidence="4">CAIM 431</strain>
    </source>
</reference>
<dbReference type="InterPro" id="IPR010598">
    <property type="entry name" value="C5-epim_C"/>
</dbReference>
<keyword evidence="1" id="KW-0732">Signal</keyword>
<feature type="chain" id="PRO_5046282579" evidence="1">
    <location>
        <begin position="31"/>
        <end position="472"/>
    </location>
</feature>
<proteinExistence type="predicted"/>
<gene>
    <name evidence="3" type="ORF">ACFSCS_01830</name>
</gene>
<evidence type="ECO:0000256" key="1">
    <source>
        <dbReference type="SAM" id="SignalP"/>
    </source>
</evidence>
<dbReference type="SUPFAM" id="SSF48208">
    <property type="entry name" value="Six-hairpin glycosidases"/>
    <property type="match status" value="1"/>
</dbReference>
<name>A0ABW4RTJ6_9ACTN</name>
<dbReference type="EMBL" id="JBHUFZ010000005">
    <property type="protein sequence ID" value="MFD1888923.1"/>
    <property type="molecule type" value="Genomic_DNA"/>
</dbReference>
<accession>A0ABW4RTJ6</accession>
<dbReference type="InterPro" id="IPR008928">
    <property type="entry name" value="6-hairpin_glycosidase_sf"/>
</dbReference>
<dbReference type="Proteomes" id="UP001597326">
    <property type="component" value="Unassembled WGS sequence"/>
</dbReference>
<feature type="signal peptide" evidence="1">
    <location>
        <begin position="1"/>
        <end position="30"/>
    </location>
</feature>